<dbReference type="GO" id="GO:0046421">
    <property type="term" value="F:methylisocitrate lyase activity"/>
    <property type="evidence" value="ECO:0007669"/>
    <property type="project" value="UniProtKB-EC"/>
</dbReference>
<dbReference type="AlphaFoldDB" id="A0A3B0X6E2"/>
<dbReference type="InterPro" id="IPR040442">
    <property type="entry name" value="Pyrv_kinase-like_dom_sf"/>
</dbReference>
<sequence length="283" mass="30890">MTPGKKFLQALESEHPLQIAGTVNAYCALLAQQAGFKCLYLSGAGVANASLAKADLGLTRLDDVLEDARRITSACTLPLLVDVDTGFSDEISLQQMSQKMIQAGVAAIQIEDQVSAKRCGHRPGKSLVSSEQMQQRIIAARQDIKGNELLIMARTDAYSVEGLDAAISRGIDYEACGADLLFIESPTSLQDYQQFSAAIKIPILANITEFGLTPLFNIDELKDAGVSMALYPLSAFRAMNKAALEVYQTIKQQGTQSSLLEKMQTRNELYATLDYLTQEKKQR</sequence>
<dbReference type="GO" id="GO:0046872">
    <property type="term" value="F:metal ion binding"/>
    <property type="evidence" value="ECO:0007669"/>
    <property type="project" value="UniProtKB-KW"/>
</dbReference>
<dbReference type="InterPro" id="IPR012695">
    <property type="entry name" value="PrpB"/>
</dbReference>
<dbReference type="SUPFAM" id="SSF51621">
    <property type="entry name" value="Phosphoenolpyruvate/pyruvate domain"/>
    <property type="match status" value="1"/>
</dbReference>
<dbReference type="InterPro" id="IPR015813">
    <property type="entry name" value="Pyrv/PenolPyrv_kinase-like_dom"/>
</dbReference>
<dbReference type="PROSITE" id="PS00161">
    <property type="entry name" value="ISOCITRATE_LYASE"/>
    <property type="match status" value="1"/>
</dbReference>
<protein>
    <submittedName>
        <fullName evidence="6">Methylisocitrate lyase</fullName>
        <ecNumber evidence="6">4.1.3.30</ecNumber>
    </submittedName>
</protein>
<organism evidence="6">
    <name type="scientific">hydrothermal vent metagenome</name>
    <dbReference type="NCBI Taxonomy" id="652676"/>
    <lineage>
        <taxon>unclassified sequences</taxon>
        <taxon>metagenomes</taxon>
        <taxon>ecological metagenomes</taxon>
    </lineage>
</organism>
<keyword evidence="5 6" id="KW-0456">Lyase</keyword>
<dbReference type="FunFam" id="3.20.20.60:FF:000009">
    <property type="entry name" value="2-methylisocitrate lyase"/>
    <property type="match status" value="1"/>
</dbReference>
<name>A0A3B0X6E2_9ZZZZ</name>
<dbReference type="InterPro" id="IPR018523">
    <property type="entry name" value="Isocitrate_lyase_ph_CS"/>
</dbReference>
<dbReference type="GO" id="GO:0019629">
    <property type="term" value="P:propionate catabolic process, 2-methylcitrate cycle"/>
    <property type="evidence" value="ECO:0007669"/>
    <property type="project" value="InterPro"/>
</dbReference>
<dbReference type="PANTHER" id="PTHR42905">
    <property type="entry name" value="PHOSPHOENOLPYRUVATE CARBOXYLASE"/>
    <property type="match status" value="1"/>
</dbReference>
<evidence type="ECO:0000256" key="5">
    <source>
        <dbReference type="ARBA" id="ARBA00023239"/>
    </source>
</evidence>
<evidence type="ECO:0000256" key="3">
    <source>
        <dbReference type="ARBA" id="ARBA00022723"/>
    </source>
</evidence>
<dbReference type="Gene3D" id="3.20.20.60">
    <property type="entry name" value="Phosphoenolpyruvate-binding domains"/>
    <property type="match status" value="1"/>
</dbReference>
<keyword evidence="3" id="KW-0479">Metal-binding</keyword>
<dbReference type="Pfam" id="PF13714">
    <property type="entry name" value="PEP_mutase"/>
    <property type="match status" value="1"/>
</dbReference>
<accession>A0A3B0X6E2</accession>
<dbReference type="PANTHER" id="PTHR42905:SF5">
    <property type="entry name" value="CARBOXYVINYL-CARBOXYPHOSPHONATE PHOSPHORYLMUTASE, CHLOROPLASTIC"/>
    <property type="match status" value="1"/>
</dbReference>
<gene>
    <name evidence="6" type="ORF">MNBD_GAMMA11-1100</name>
</gene>
<comment type="cofactor">
    <cofactor evidence="1">
        <name>Mg(2+)</name>
        <dbReference type="ChEBI" id="CHEBI:18420"/>
    </cofactor>
</comment>
<evidence type="ECO:0000256" key="1">
    <source>
        <dbReference type="ARBA" id="ARBA00001946"/>
    </source>
</evidence>
<evidence type="ECO:0000313" key="6">
    <source>
        <dbReference type="EMBL" id="VAW59022.1"/>
    </source>
</evidence>
<dbReference type="NCBIfam" id="NF008455">
    <property type="entry name" value="PRK11320.1"/>
    <property type="match status" value="1"/>
</dbReference>
<comment type="similarity">
    <text evidence="2">Belongs to the isocitrate lyase/PEP mutase superfamily. Methylisocitrate lyase family.</text>
</comment>
<proteinExistence type="inferred from homology"/>
<keyword evidence="4" id="KW-0460">Magnesium</keyword>
<dbReference type="EC" id="4.1.3.30" evidence="6"/>
<dbReference type="EMBL" id="UOFG01000058">
    <property type="protein sequence ID" value="VAW59022.1"/>
    <property type="molecule type" value="Genomic_DNA"/>
</dbReference>
<evidence type="ECO:0000256" key="4">
    <source>
        <dbReference type="ARBA" id="ARBA00022842"/>
    </source>
</evidence>
<evidence type="ECO:0000256" key="2">
    <source>
        <dbReference type="ARBA" id="ARBA00009282"/>
    </source>
</evidence>
<dbReference type="NCBIfam" id="TIGR02317">
    <property type="entry name" value="prpB"/>
    <property type="match status" value="1"/>
</dbReference>
<reference evidence="6" key="1">
    <citation type="submission" date="2018-06" db="EMBL/GenBank/DDBJ databases">
        <authorList>
            <person name="Zhirakovskaya E."/>
        </authorList>
    </citation>
    <scope>NUCLEOTIDE SEQUENCE</scope>
</reference>
<dbReference type="CDD" id="cd00377">
    <property type="entry name" value="ICL_PEPM"/>
    <property type="match status" value="1"/>
</dbReference>
<dbReference type="InterPro" id="IPR039556">
    <property type="entry name" value="ICL/PEPM"/>
</dbReference>